<organism evidence="2 3">
    <name type="scientific">Saccharothrix mutabilis subsp. mutabilis</name>
    <dbReference type="NCBI Taxonomy" id="66855"/>
    <lineage>
        <taxon>Bacteria</taxon>
        <taxon>Bacillati</taxon>
        <taxon>Actinomycetota</taxon>
        <taxon>Actinomycetes</taxon>
        <taxon>Pseudonocardiales</taxon>
        <taxon>Pseudonocardiaceae</taxon>
        <taxon>Saccharothrix</taxon>
    </lineage>
</organism>
<dbReference type="RefSeq" id="WP_343934410.1">
    <property type="nucleotide sequence ID" value="NZ_BAAABU010000005.1"/>
</dbReference>
<dbReference type="Proteomes" id="UP001500416">
    <property type="component" value="Unassembled WGS sequence"/>
</dbReference>
<comment type="caution">
    <text evidence="2">The sequence shown here is derived from an EMBL/GenBank/DDBJ whole genome shotgun (WGS) entry which is preliminary data.</text>
</comment>
<evidence type="ECO:0000259" key="1">
    <source>
        <dbReference type="Pfam" id="PF04149"/>
    </source>
</evidence>
<feature type="domain" description="DUF397" evidence="1">
    <location>
        <begin position="4"/>
        <end position="56"/>
    </location>
</feature>
<sequence>MQQEWRKSKRSSASGPECVEIALNGAGAAVRDSKNRGAGALSFGSTQWWRFVEVAKRGRYDER</sequence>
<proteinExistence type="predicted"/>
<reference evidence="2 3" key="1">
    <citation type="journal article" date="2019" name="Int. J. Syst. Evol. Microbiol.">
        <title>The Global Catalogue of Microorganisms (GCM) 10K type strain sequencing project: providing services to taxonomists for standard genome sequencing and annotation.</title>
        <authorList>
            <consortium name="The Broad Institute Genomics Platform"/>
            <consortium name="The Broad Institute Genome Sequencing Center for Infectious Disease"/>
            <person name="Wu L."/>
            <person name="Ma J."/>
        </authorList>
    </citation>
    <scope>NUCLEOTIDE SEQUENCE [LARGE SCALE GENOMIC DNA]</scope>
    <source>
        <strain evidence="2 3">JCM 3380</strain>
    </source>
</reference>
<gene>
    <name evidence="2" type="ORF">GCM10010492_30170</name>
</gene>
<dbReference type="InterPro" id="IPR007278">
    <property type="entry name" value="DUF397"/>
</dbReference>
<dbReference type="EMBL" id="BAAABU010000005">
    <property type="protein sequence ID" value="GAA0229675.1"/>
    <property type="molecule type" value="Genomic_DNA"/>
</dbReference>
<name>A0ABN0TTC5_9PSEU</name>
<evidence type="ECO:0000313" key="3">
    <source>
        <dbReference type="Proteomes" id="UP001500416"/>
    </source>
</evidence>
<accession>A0ABN0TTC5</accession>
<keyword evidence="3" id="KW-1185">Reference proteome</keyword>
<protein>
    <recommendedName>
        <fullName evidence="1">DUF397 domain-containing protein</fullName>
    </recommendedName>
</protein>
<evidence type="ECO:0000313" key="2">
    <source>
        <dbReference type="EMBL" id="GAA0229675.1"/>
    </source>
</evidence>
<dbReference type="Pfam" id="PF04149">
    <property type="entry name" value="DUF397"/>
    <property type="match status" value="1"/>
</dbReference>